<dbReference type="InterPro" id="IPR016024">
    <property type="entry name" value="ARM-type_fold"/>
</dbReference>
<evidence type="ECO:0000313" key="1">
    <source>
        <dbReference type="EMBL" id="GHE96448.1"/>
    </source>
</evidence>
<dbReference type="EMBL" id="BNAU01000003">
    <property type="protein sequence ID" value="GHE96448.1"/>
    <property type="molecule type" value="Genomic_DNA"/>
</dbReference>
<gene>
    <name evidence="1" type="ORF">GCM10017786_31290</name>
</gene>
<dbReference type="RefSeq" id="WP_191245288.1">
    <property type="nucleotide sequence ID" value="NZ_BNAU01000003.1"/>
</dbReference>
<evidence type="ECO:0000313" key="2">
    <source>
        <dbReference type="Proteomes" id="UP000605897"/>
    </source>
</evidence>
<sequence length="660" mass="70933">MINEVDDLDWEEFGLDVPELVRRVAAGDGGALDDLLGILWHDYDFQGHEPIARALPFLIELLDVPALDRVALLDVMIEINERHTAPDGEEPTGLWAAAAWQAVLDGAPAYLRLLLDDPTADAEIRARAAHLLGAGVPRGSQAVAVMERRSREDPSPVVRACLMLAVEMTGAPTAPLLDGWLADPEPLPRLVAALIAPRPPVEAACRDLAASIPLLALMPVVGDDAVTFLCERLHGQWELLVALLDSWLAHEDAATRRMAIPGAAFAIKAWRPALARLAPGLAQCLNPDADASSRWTARGILEIFAHAGTGGAVAADDLWLLIETHRGKDWDSDVLTATSFALATLCEMRDTRVGSYVADQLAAPDIDWLRLDLQVVERLGPWAAATCRRELLRHVVLAEDGELHLGAVKALARMSTAGDSDINDVVAALRARIHSRVHALPGRRPRPEVFCRLLGELGPVAAVALPDLRALLDHEAADVRIEAARAVFRISGTAAEALPLIRTGLESDDRVRALALLAELGSAGAEFADAVRDLVASEDSLIATRAAIAYWRVNLDAEPVVPALLRHLESGDLGVRAGAGAVIPRVSAKSEFDPIKEERATARGDAVRCLAEIGAEAALPMLRRTMTTDVRQIWTGELKAVAQDAEWVRLCAQALASIES</sequence>
<dbReference type="InterPro" id="IPR011989">
    <property type="entry name" value="ARM-like"/>
</dbReference>
<dbReference type="InterPro" id="IPR004155">
    <property type="entry name" value="PBS_lyase_HEAT"/>
</dbReference>
<dbReference type="Proteomes" id="UP000605897">
    <property type="component" value="Unassembled WGS sequence"/>
</dbReference>
<protein>
    <submittedName>
        <fullName evidence="1">Uncharacterized protein</fullName>
    </submittedName>
</protein>
<dbReference type="SMART" id="SM00567">
    <property type="entry name" value="EZ_HEAT"/>
    <property type="match status" value="3"/>
</dbReference>
<organism evidence="1 2">
    <name type="scientific">Amycolatopsis deserti</name>
    <dbReference type="NCBI Taxonomy" id="185696"/>
    <lineage>
        <taxon>Bacteria</taxon>
        <taxon>Bacillati</taxon>
        <taxon>Actinomycetota</taxon>
        <taxon>Actinomycetes</taxon>
        <taxon>Pseudonocardiales</taxon>
        <taxon>Pseudonocardiaceae</taxon>
        <taxon>Amycolatopsis</taxon>
    </lineage>
</organism>
<accession>A0ABQ3IX08</accession>
<comment type="caution">
    <text evidence="1">The sequence shown here is derived from an EMBL/GenBank/DDBJ whole genome shotgun (WGS) entry which is preliminary data.</text>
</comment>
<name>A0ABQ3IX08_9PSEU</name>
<dbReference type="Gene3D" id="1.25.10.10">
    <property type="entry name" value="Leucine-rich Repeat Variant"/>
    <property type="match status" value="1"/>
</dbReference>
<reference evidence="2" key="1">
    <citation type="journal article" date="2019" name="Int. J. Syst. Evol. Microbiol.">
        <title>The Global Catalogue of Microorganisms (GCM) 10K type strain sequencing project: providing services to taxonomists for standard genome sequencing and annotation.</title>
        <authorList>
            <consortium name="The Broad Institute Genomics Platform"/>
            <consortium name="The Broad Institute Genome Sequencing Center for Infectious Disease"/>
            <person name="Wu L."/>
            <person name="Ma J."/>
        </authorList>
    </citation>
    <scope>NUCLEOTIDE SEQUENCE [LARGE SCALE GENOMIC DNA]</scope>
    <source>
        <strain evidence="2">CGMCC 4.7677</strain>
    </source>
</reference>
<keyword evidence="2" id="KW-1185">Reference proteome</keyword>
<dbReference type="SUPFAM" id="SSF48371">
    <property type="entry name" value="ARM repeat"/>
    <property type="match status" value="1"/>
</dbReference>
<proteinExistence type="predicted"/>